<keyword evidence="1" id="KW-0472">Membrane</keyword>
<organism evidence="2 3">
    <name type="scientific">Echinococcus granulosus</name>
    <name type="common">Hydatid tapeworm</name>
    <dbReference type="NCBI Taxonomy" id="6210"/>
    <lineage>
        <taxon>Eukaryota</taxon>
        <taxon>Metazoa</taxon>
        <taxon>Spiralia</taxon>
        <taxon>Lophotrochozoa</taxon>
        <taxon>Platyhelminthes</taxon>
        <taxon>Cestoda</taxon>
        <taxon>Eucestoda</taxon>
        <taxon>Cyclophyllidea</taxon>
        <taxon>Taeniidae</taxon>
        <taxon>Echinococcus</taxon>
        <taxon>Echinococcus granulosus group</taxon>
    </lineage>
</organism>
<keyword evidence="3" id="KW-1185">Reference proteome</keyword>
<keyword evidence="1" id="KW-0812">Transmembrane</keyword>
<dbReference type="EMBL" id="APAU02000377">
    <property type="protein sequence ID" value="EUB54047.1"/>
    <property type="molecule type" value="Genomic_DNA"/>
</dbReference>
<dbReference type="OMA" id="CQSRSCQ"/>
<evidence type="ECO:0000256" key="1">
    <source>
        <dbReference type="SAM" id="Phobius"/>
    </source>
</evidence>
<accession>W6U6T0</accession>
<proteinExistence type="predicted"/>
<evidence type="ECO:0000313" key="3">
    <source>
        <dbReference type="Proteomes" id="UP000019149"/>
    </source>
</evidence>
<gene>
    <name evidence="2" type="ORF">EGR_11093</name>
</gene>
<feature type="transmembrane region" description="Helical" evidence="1">
    <location>
        <begin position="21"/>
        <end position="43"/>
    </location>
</feature>
<protein>
    <submittedName>
        <fullName evidence="2">Uncharacterized protein</fullName>
    </submittedName>
</protein>
<sequence>MAKQSMHTKSRLGHKLALTLEMLKNVVCYPALFLLVYAVLILFVQLRGFDLRVCCVIWTVADIASALMKGCQSRSCQKAVQTDDYVEEEEEDSAETSDAKFIRFKGILNFFAHRSRSMWTLRSQTLVGEETGGAAADTSYGVEEIPDGCEWEGRDVNKARETKGMNETPKPSCSCFVTETVTQSTEAGEEALRHRHACTYMLRPSSSSSSGTDVR</sequence>
<dbReference type="GeneID" id="36346808"/>
<dbReference type="RefSeq" id="XP_024345243.1">
    <property type="nucleotide sequence ID" value="XM_024500342.1"/>
</dbReference>
<dbReference type="OrthoDB" id="6302858at2759"/>
<keyword evidence="1" id="KW-1133">Transmembrane helix</keyword>
<dbReference type="Proteomes" id="UP000019149">
    <property type="component" value="Unassembled WGS sequence"/>
</dbReference>
<dbReference type="CTD" id="36346808"/>
<dbReference type="AlphaFoldDB" id="W6U6T0"/>
<dbReference type="KEGG" id="egl:EGR_11093"/>
<reference evidence="2 3" key="1">
    <citation type="journal article" date="2013" name="Nat. Genet.">
        <title>The genome of the hydatid tapeworm Echinococcus granulosus.</title>
        <authorList>
            <person name="Zheng H."/>
            <person name="Zhang W."/>
            <person name="Zhang L."/>
            <person name="Zhang Z."/>
            <person name="Li J."/>
            <person name="Lu G."/>
            <person name="Zhu Y."/>
            <person name="Wang Y."/>
            <person name="Huang Y."/>
            <person name="Liu J."/>
            <person name="Kang H."/>
            <person name="Chen J."/>
            <person name="Wang L."/>
            <person name="Chen A."/>
            <person name="Yu S."/>
            <person name="Gao Z."/>
            <person name="Jin L."/>
            <person name="Gu W."/>
            <person name="Wang Z."/>
            <person name="Zhao L."/>
            <person name="Shi B."/>
            <person name="Wen H."/>
            <person name="Lin R."/>
            <person name="Jones M.K."/>
            <person name="Brejova B."/>
            <person name="Vinar T."/>
            <person name="Zhao G."/>
            <person name="McManus D.P."/>
            <person name="Chen Z."/>
            <person name="Zhou Y."/>
            <person name="Wang S."/>
        </authorList>
    </citation>
    <scope>NUCLEOTIDE SEQUENCE [LARGE SCALE GENOMIC DNA]</scope>
</reference>
<evidence type="ECO:0000313" key="2">
    <source>
        <dbReference type="EMBL" id="EUB54047.1"/>
    </source>
</evidence>
<comment type="caution">
    <text evidence="2">The sequence shown here is derived from an EMBL/GenBank/DDBJ whole genome shotgun (WGS) entry which is preliminary data.</text>
</comment>
<name>W6U6T0_ECHGR</name>